<feature type="signal peptide" evidence="1">
    <location>
        <begin position="1"/>
        <end position="27"/>
    </location>
</feature>
<gene>
    <name evidence="2" type="ORF">H4W34_005686</name>
</gene>
<keyword evidence="3" id="KW-1185">Reference proteome</keyword>
<dbReference type="RefSeq" id="WP_192761981.1">
    <property type="nucleotide sequence ID" value="NZ_JADBDZ010000001.1"/>
</dbReference>
<name>A0ABR9JZ59_9ACTN</name>
<evidence type="ECO:0000256" key="1">
    <source>
        <dbReference type="SAM" id="SignalP"/>
    </source>
</evidence>
<comment type="caution">
    <text evidence="2">The sequence shown here is derived from an EMBL/GenBank/DDBJ whole genome shotgun (WGS) entry which is preliminary data.</text>
</comment>
<reference evidence="2 3" key="1">
    <citation type="submission" date="2020-10" db="EMBL/GenBank/DDBJ databases">
        <title>Sequencing the genomes of 1000 actinobacteria strains.</title>
        <authorList>
            <person name="Klenk H.-P."/>
        </authorList>
    </citation>
    <scope>NUCLEOTIDE SEQUENCE [LARGE SCALE GENOMIC DNA]</scope>
    <source>
        <strain evidence="2 3">DSM 46744</strain>
    </source>
</reference>
<proteinExistence type="predicted"/>
<dbReference type="EMBL" id="JADBDZ010000001">
    <property type="protein sequence ID" value="MBE1535853.1"/>
    <property type="molecule type" value="Genomic_DNA"/>
</dbReference>
<dbReference type="Proteomes" id="UP000627838">
    <property type="component" value="Unassembled WGS sequence"/>
</dbReference>
<sequence length="55" mass="5482">MKRIVSVLLLTAATTMAGLGVSSTASAAPMGGDHCGCHCCGGSENENVNININGF</sequence>
<feature type="chain" id="PRO_5047407174" description="Secreted protein" evidence="1">
    <location>
        <begin position="28"/>
        <end position="55"/>
    </location>
</feature>
<keyword evidence="1" id="KW-0732">Signal</keyword>
<evidence type="ECO:0008006" key="4">
    <source>
        <dbReference type="Google" id="ProtNLM"/>
    </source>
</evidence>
<evidence type="ECO:0000313" key="2">
    <source>
        <dbReference type="EMBL" id="MBE1535853.1"/>
    </source>
</evidence>
<accession>A0ABR9JZ59</accession>
<protein>
    <recommendedName>
        <fullName evidence="4">Secreted protein</fullName>
    </recommendedName>
</protein>
<evidence type="ECO:0000313" key="3">
    <source>
        <dbReference type="Proteomes" id="UP000627838"/>
    </source>
</evidence>
<organism evidence="2 3">
    <name type="scientific">Actinomadura algeriensis</name>
    <dbReference type="NCBI Taxonomy" id="1679523"/>
    <lineage>
        <taxon>Bacteria</taxon>
        <taxon>Bacillati</taxon>
        <taxon>Actinomycetota</taxon>
        <taxon>Actinomycetes</taxon>
        <taxon>Streptosporangiales</taxon>
        <taxon>Thermomonosporaceae</taxon>
        <taxon>Actinomadura</taxon>
    </lineage>
</organism>